<evidence type="ECO:0000256" key="1">
    <source>
        <dbReference type="SAM" id="MobiDB-lite"/>
    </source>
</evidence>
<feature type="region of interest" description="Disordered" evidence="1">
    <location>
        <begin position="61"/>
        <end position="86"/>
    </location>
</feature>
<accession>A0A7S3B3I6</accession>
<protein>
    <submittedName>
        <fullName evidence="2">Uncharacterized protein</fullName>
    </submittedName>
</protein>
<organism evidence="2">
    <name type="scientific">Haptolina ericina</name>
    <dbReference type="NCBI Taxonomy" id="156174"/>
    <lineage>
        <taxon>Eukaryota</taxon>
        <taxon>Haptista</taxon>
        <taxon>Haptophyta</taxon>
        <taxon>Prymnesiophyceae</taxon>
        <taxon>Prymnesiales</taxon>
        <taxon>Prymnesiaceae</taxon>
        <taxon>Haptolina</taxon>
    </lineage>
</organism>
<feature type="compositionally biased region" description="Polar residues" evidence="1">
    <location>
        <begin position="61"/>
        <end position="79"/>
    </location>
</feature>
<proteinExistence type="predicted"/>
<evidence type="ECO:0000313" key="2">
    <source>
        <dbReference type="EMBL" id="CAE0122388.1"/>
    </source>
</evidence>
<gene>
    <name evidence="2" type="ORF">HERI1096_LOCUS23089</name>
</gene>
<feature type="region of interest" description="Disordered" evidence="1">
    <location>
        <begin position="161"/>
        <end position="183"/>
    </location>
</feature>
<name>A0A7S3B3I6_9EUKA</name>
<dbReference type="AlphaFoldDB" id="A0A7S3B3I6"/>
<sequence>MIPLESHLYRCMPDDSICCSCILRQLPTLRQVATVPPPAKRRCFAGLVAAGLPRDLIKRSLSTSSGQQSHEHSLTSGRSTAGVGGLSTRTPRYGFPSSLSEFWTTTPDKPASTRPPAISLSGTHTYHRANGSPHTSLGINDTFPTDLQEWWRTTGGKEAWARHSEQGADTTAGPPPFSLNQIN</sequence>
<dbReference type="EMBL" id="HBHX01041616">
    <property type="protein sequence ID" value="CAE0122388.1"/>
    <property type="molecule type" value="Transcribed_RNA"/>
</dbReference>
<reference evidence="2" key="1">
    <citation type="submission" date="2021-01" db="EMBL/GenBank/DDBJ databases">
        <authorList>
            <person name="Corre E."/>
            <person name="Pelletier E."/>
            <person name="Niang G."/>
            <person name="Scheremetjew M."/>
            <person name="Finn R."/>
            <person name="Kale V."/>
            <person name="Holt S."/>
            <person name="Cochrane G."/>
            <person name="Meng A."/>
            <person name="Brown T."/>
            <person name="Cohen L."/>
        </authorList>
    </citation>
    <scope>NUCLEOTIDE SEQUENCE</scope>
    <source>
        <strain evidence="2">CCMP281</strain>
    </source>
</reference>